<dbReference type="RefSeq" id="WP_208349715.1">
    <property type="nucleotide sequence ID" value="NZ_JAALHA020000017.1"/>
</dbReference>
<evidence type="ECO:0000313" key="3">
    <source>
        <dbReference type="Proteomes" id="UP000667802"/>
    </source>
</evidence>
<comment type="caution">
    <text evidence="2">The sequence shown here is derived from an EMBL/GenBank/DDBJ whole genome shotgun (WGS) entry which is preliminary data.</text>
</comment>
<name>A0AAP5IBB1_9CYAN</name>
<evidence type="ECO:0008006" key="4">
    <source>
        <dbReference type="Google" id="ProtNLM"/>
    </source>
</evidence>
<keyword evidence="1" id="KW-1133">Transmembrane helix</keyword>
<reference evidence="3" key="1">
    <citation type="journal article" date="2021" name="Science">
        <title>Hunting the eagle killer: A cyanobacterial neurotoxin causes vacuolar myelinopathy.</title>
        <authorList>
            <person name="Breinlinger S."/>
            <person name="Phillips T.J."/>
            <person name="Haram B.N."/>
            <person name="Mares J."/>
            <person name="Martinez Yerena J.A."/>
            <person name="Hrouzek P."/>
            <person name="Sobotka R."/>
            <person name="Henderson W.M."/>
            <person name="Schmieder P."/>
            <person name="Williams S.M."/>
            <person name="Lauderdale J.D."/>
            <person name="Wilde H.D."/>
            <person name="Gerrin W."/>
            <person name="Kust A."/>
            <person name="Washington J.W."/>
            <person name="Wagner C."/>
            <person name="Geier B."/>
            <person name="Liebeke M."/>
            <person name="Enke H."/>
            <person name="Niedermeyer T.H.J."/>
            <person name="Wilde S.B."/>
        </authorList>
    </citation>
    <scope>NUCLEOTIDE SEQUENCE [LARGE SCALE GENOMIC DNA]</scope>
    <source>
        <strain evidence="3">Thurmond2011</strain>
    </source>
</reference>
<keyword evidence="1" id="KW-0472">Membrane</keyword>
<dbReference type="AlphaFoldDB" id="A0AAP5IBB1"/>
<proteinExistence type="predicted"/>
<gene>
    <name evidence="2" type="ORF">G7B40_027495</name>
</gene>
<protein>
    <recommendedName>
        <fullName evidence="4">Lipoprotein</fullName>
    </recommendedName>
</protein>
<dbReference type="EMBL" id="JAALHA020000017">
    <property type="protein sequence ID" value="MDR9898276.1"/>
    <property type="molecule type" value="Genomic_DNA"/>
</dbReference>
<dbReference type="Proteomes" id="UP000667802">
    <property type="component" value="Unassembled WGS sequence"/>
</dbReference>
<evidence type="ECO:0000313" key="2">
    <source>
        <dbReference type="EMBL" id="MDR9898276.1"/>
    </source>
</evidence>
<accession>A0AAP5IBB1</accession>
<organism evidence="2 3">
    <name type="scientific">Aetokthonos hydrillicola Thurmond2011</name>
    <dbReference type="NCBI Taxonomy" id="2712845"/>
    <lineage>
        <taxon>Bacteria</taxon>
        <taxon>Bacillati</taxon>
        <taxon>Cyanobacteriota</taxon>
        <taxon>Cyanophyceae</taxon>
        <taxon>Nostocales</taxon>
        <taxon>Hapalosiphonaceae</taxon>
        <taxon>Aetokthonos</taxon>
    </lineage>
</organism>
<feature type="transmembrane region" description="Helical" evidence="1">
    <location>
        <begin position="249"/>
        <end position="269"/>
    </location>
</feature>
<keyword evidence="1" id="KW-0812">Transmembrane</keyword>
<evidence type="ECO:0000256" key="1">
    <source>
        <dbReference type="SAM" id="Phobius"/>
    </source>
</evidence>
<sequence>MGKRNSSRYFLIFVLGVSLLAGCKKIQQQNDGKSDNPQATTFEQVQVQDNRKLENLQKELDSNYQEVDAAVKAFSQEVTGKSRASQVGLRSSQVNKKLEELSELINKKMFTSQPPEEIKTKIGEINILIESLRQKVIKPTQKGWNKRTLLEIQRNLGQVPITESNKNLKSQIDKFLKSNLTQLDHQIKDLKLSVSQQPTNLALQPALVTSDRLHVARLGEGVVSQSASSLGNITQTRLPNNSDDKAVTLSYIAILLSGCSVVVSTYALLTRNSAKAPANRTRANRNRVTQISVNQSAESEILQDHFVTHTELEKVLAEWKRQMTHGQITENQDEHNLPRFATERNPTQISQRYRISQESPDIKKLVERYNTDPGSLSHNAIEVSAREDSITQRRLGLQQAIVLERVGRGKGNYWVLTGKDFNYLVPKKSIKINEFNYETVEALFVCNNYQPGYTHFQLCKPGKVMPISQGETWQLSEQGQLQF</sequence>
<keyword evidence="3" id="KW-1185">Reference proteome</keyword>
<dbReference type="PROSITE" id="PS51257">
    <property type="entry name" value="PROKAR_LIPOPROTEIN"/>
    <property type="match status" value="1"/>
</dbReference>